<dbReference type="EMBL" id="BMQA01000109">
    <property type="protein sequence ID" value="GGJ69000.1"/>
    <property type="molecule type" value="Genomic_DNA"/>
</dbReference>
<accession>A0A917PAU2</accession>
<reference evidence="1" key="2">
    <citation type="submission" date="2020-09" db="EMBL/GenBank/DDBJ databases">
        <authorList>
            <person name="Sun Q."/>
            <person name="Ohkuma M."/>
        </authorList>
    </citation>
    <scope>NUCLEOTIDE SEQUENCE</scope>
    <source>
        <strain evidence="1">JCM 3086</strain>
    </source>
</reference>
<evidence type="ECO:0000313" key="1">
    <source>
        <dbReference type="EMBL" id="GGJ69000.1"/>
    </source>
</evidence>
<reference evidence="1" key="1">
    <citation type="journal article" date="2014" name="Int. J. Syst. Evol. Microbiol.">
        <title>Complete genome sequence of Corynebacterium casei LMG S-19264T (=DSM 44701T), isolated from a smear-ripened cheese.</title>
        <authorList>
            <consortium name="US DOE Joint Genome Institute (JGI-PGF)"/>
            <person name="Walter F."/>
            <person name="Albersmeier A."/>
            <person name="Kalinowski J."/>
            <person name="Ruckert C."/>
        </authorList>
    </citation>
    <scope>NUCLEOTIDE SEQUENCE</scope>
    <source>
        <strain evidence="1">JCM 3086</strain>
    </source>
</reference>
<keyword evidence="2" id="KW-1185">Reference proteome</keyword>
<dbReference type="Proteomes" id="UP000657574">
    <property type="component" value="Unassembled WGS sequence"/>
</dbReference>
<name>A0A917PAU2_9ACTN</name>
<dbReference type="RefSeq" id="WP_189317473.1">
    <property type="nucleotide sequence ID" value="NZ_BMQA01000109.1"/>
</dbReference>
<protein>
    <submittedName>
        <fullName evidence="1">Uncharacterized protein</fullName>
    </submittedName>
</protein>
<dbReference type="AlphaFoldDB" id="A0A917PAU2"/>
<comment type="caution">
    <text evidence="1">The sequence shown here is derived from an EMBL/GenBank/DDBJ whole genome shotgun (WGS) entry which is preliminary data.</text>
</comment>
<gene>
    <name evidence="1" type="ORF">GCM10010121_094670</name>
</gene>
<organism evidence="1 2">
    <name type="scientific">Streptomyces brasiliensis</name>
    <dbReference type="NCBI Taxonomy" id="1954"/>
    <lineage>
        <taxon>Bacteria</taxon>
        <taxon>Bacillati</taxon>
        <taxon>Actinomycetota</taxon>
        <taxon>Actinomycetes</taxon>
        <taxon>Kitasatosporales</taxon>
        <taxon>Streptomycetaceae</taxon>
        <taxon>Streptomyces</taxon>
    </lineage>
</organism>
<evidence type="ECO:0000313" key="2">
    <source>
        <dbReference type="Proteomes" id="UP000657574"/>
    </source>
</evidence>
<proteinExistence type="predicted"/>
<sequence>MRRETSRHRLELRMVELQQIAHSAMELRRTVFPVLEELCGMNRCTVHWCREVRRIMLGRR</sequence>